<dbReference type="RefSeq" id="XP_001841553.1">
    <property type="nucleotide sequence ID" value="XM_001841501.1"/>
</dbReference>
<gene>
    <name evidence="1" type="ORF">CC1G_13396</name>
</gene>
<reference evidence="1 2" key="1">
    <citation type="journal article" date="2010" name="Proc. Natl. Acad. Sci. U.S.A.">
        <title>Insights into evolution of multicellular fungi from the assembled chromosomes of the mushroom Coprinopsis cinerea (Coprinus cinereus).</title>
        <authorList>
            <person name="Stajich J.E."/>
            <person name="Wilke S.K."/>
            <person name="Ahren D."/>
            <person name="Au C.H."/>
            <person name="Birren B.W."/>
            <person name="Borodovsky M."/>
            <person name="Burns C."/>
            <person name="Canback B."/>
            <person name="Casselton L.A."/>
            <person name="Cheng C.K."/>
            <person name="Deng J."/>
            <person name="Dietrich F.S."/>
            <person name="Fargo D.C."/>
            <person name="Farman M.L."/>
            <person name="Gathman A.C."/>
            <person name="Goldberg J."/>
            <person name="Guigo R."/>
            <person name="Hoegger P.J."/>
            <person name="Hooker J.B."/>
            <person name="Huggins A."/>
            <person name="James T.Y."/>
            <person name="Kamada T."/>
            <person name="Kilaru S."/>
            <person name="Kodira C."/>
            <person name="Kues U."/>
            <person name="Kupfer D."/>
            <person name="Kwan H.S."/>
            <person name="Lomsadze A."/>
            <person name="Li W."/>
            <person name="Lilly W.W."/>
            <person name="Ma L.J."/>
            <person name="Mackey A.J."/>
            <person name="Manning G."/>
            <person name="Martin F."/>
            <person name="Muraguchi H."/>
            <person name="Natvig D.O."/>
            <person name="Palmerini H."/>
            <person name="Ramesh M.A."/>
            <person name="Rehmeyer C.J."/>
            <person name="Roe B.A."/>
            <person name="Shenoy N."/>
            <person name="Stanke M."/>
            <person name="Ter-Hovhannisyan V."/>
            <person name="Tunlid A."/>
            <person name="Velagapudi R."/>
            <person name="Vision T.J."/>
            <person name="Zeng Q."/>
            <person name="Zolan M.E."/>
            <person name="Pukkila P.J."/>
        </authorList>
    </citation>
    <scope>NUCLEOTIDE SEQUENCE [LARGE SCALE GENOMIC DNA]</scope>
    <source>
        <strain evidence="2">Okayama-7 / 130 / ATCC MYA-4618 / FGSC 9003</strain>
    </source>
</reference>
<dbReference type="EMBL" id="AACS02000033">
    <property type="protein sequence ID" value="EAU80262.1"/>
    <property type="molecule type" value="Genomic_DNA"/>
</dbReference>
<dbReference type="Proteomes" id="UP000001861">
    <property type="component" value="Unassembled WGS sequence"/>
</dbReference>
<organism evidence="1 2">
    <name type="scientific">Coprinopsis cinerea (strain Okayama-7 / 130 / ATCC MYA-4618 / FGSC 9003)</name>
    <name type="common">Inky cap fungus</name>
    <name type="synonym">Hormographiella aspergillata</name>
    <dbReference type="NCBI Taxonomy" id="240176"/>
    <lineage>
        <taxon>Eukaryota</taxon>
        <taxon>Fungi</taxon>
        <taxon>Dikarya</taxon>
        <taxon>Basidiomycota</taxon>
        <taxon>Agaricomycotina</taxon>
        <taxon>Agaricomycetes</taxon>
        <taxon>Agaricomycetidae</taxon>
        <taxon>Agaricales</taxon>
        <taxon>Agaricineae</taxon>
        <taxon>Psathyrellaceae</taxon>
        <taxon>Coprinopsis</taxon>
    </lineage>
</organism>
<dbReference type="AlphaFoldDB" id="A8PID0"/>
<sequence>MGCDALSTKLDVLDSEIKDANRLAIVTQSFDAVTNVAGIINGYWRSLRSAEAHNDPDKFTNVMDAIGSQSPTGISMTLSVLHEKLTAPMPALTDNAGTQVNRPLLESIRSLLQDRAVAENKCFTYDIVAFKADMARWLEYISNLQTKGIALAVMQENFRLVVARNNPESYPKDKLEKLEKSVTSTIKSWKDTHQQRLKAYEAALVGGPLRYSATPILDNAANIRVDEQYPKLWNLMLSSGKCCTLFTPDKNVFAGESGKKRIITTWSLEDRPSFSQAFALVRVPEKNVFQLRTSRFGFASEMYTVETKNNDSPLHVKIIPRQDGGNQEPLVRILLLNEQLSGVDETIDVSLRDPNLPGSIAFNNPSDPGGHLLHRMGPRKRVLFWINNLTPSRHVFVLQSARVGKQQDEVHLVANVWLPGERLPIGLSQRGAEREDLNANIRLRIYSLRDGEAVNRDNVHSMLRLHPSHGRLVLDEGRADYLCDLFLRIVNPTGFARNYVGTALAYGGNDHPWGMYNLCEGDLSRWLDSHMVVQKESLEYCQSGLRLRYDIGGSDTPDGSIDIKLS</sequence>
<dbReference type="InParanoid" id="A8PID0"/>
<dbReference type="OrthoDB" id="2893497at2759"/>
<evidence type="ECO:0000313" key="2">
    <source>
        <dbReference type="Proteomes" id="UP000001861"/>
    </source>
</evidence>
<dbReference type="GeneID" id="6018261"/>
<dbReference type="VEuPathDB" id="FungiDB:CC1G_13396"/>
<keyword evidence="2" id="KW-1185">Reference proteome</keyword>
<dbReference type="KEGG" id="cci:CC1G_13396"/>
<accession>A8PID0</accession>
<evidence type="ECO:0000313" key="1">
    <source>
        <dbReference type="EMBL" id="EAU80262.1"/>
    </source>
</evidence>
<protein>
    <submittedName>
        <fullName evidence="1">Uncharacterized protein</fullName>
    </submittedName>
</protein>
<proteinExistence type="predicted"/>
<comment type="caution">
    <text evidence="1">The sequence shown here is derived from an EMBL/GenBank/DDBJ whole genome shotgun (WGS) entry which is preliminary data.</text>
</comment>
<name>A8PID0_COPC7</name>